<proteinExistence type="predicted"/>
<accession>A0ABV7P4M1</accession>
<protein>
    <submittedName>
        <fullName evidence="1">Uncharacterized protein</fullName>
    </submittedName>
</protein>
<name>A0ABV7P4M1_9PSEU</name>
<comment type="caution">
    <text evidence="1">The sequence shown here is derived from an EMBL/GenBank/DDBJ whole genome shotgun (WGS) entry which is preliminary data.</text>
</comment>
<dbReference type="EMBL" id="JBHRWK010000059">
    <property type="protein sequence ID" value="MFC3454009.1"/>
    <property type="molecule type" value="Genomic_DNA"/>
</dbReference>
<dbReference type="Proteomes" id="UP001595645">
    <property type="component" value="Unassembled WGS sequence"/>
</dbReference>
<keyword evidence="2" id="KW-1185">Reference proteome</keyword>
<reference evidence="2" key="1">
    <citation type="journal article" date="2019" name="Int. J. Syst. Evol. Microbiol.">
        <title>The Global Catalogue of Microorganisms (GCM) 10K type strain sequencing project: providing services to taxonomists for standard genome sequencing and annotation.</title>
        <authorList>
            <consortium name="The Broad Institute Genomics Platform"/>
            <consortium name="The Broad Institute Genome Sequencing Center for Infectious Disease"/>
            <person name="Wu L."/>
            <person name="Ma J."/>
        </authorList>
    </citation>
    <scope>NUCLEOTIDE SEQUENCE [LARGE SCALE GENOMIC DNA]</scope>
    <source>
        <strain evidence="2">CGMCC 4.7676</strain>
    </source>
</reference>
<sequence>MGVLKLVRSWPARIPAGRSYVVDQVERIVIKNHDYHALRGLGDVLLLEWDIAVSKEDLERFAAVAAEGSSDVLVAPYTLYVPDPVWAHRSWPGGITPEGAAPVETGAAFCNLFGLGMTYLPGELVEGFCESGWASHFGDVEFSLWHYHNVKKQVPIAWDVRPVHLNHPGVHRVG</sequence>
<evidence type="ECO:0000313" key="1">
    <source>
        <dbReference type="EMBL" id="MFC3454009.1"/>
    </source>
</evidence>
<evidence type="ECO:0000313" key="2">
    <source>
        <dbReference type="Proteomes" id="UP001595645"/>
    </source>
</evidence>
<dbReference type="RefSeq" id="WP_378243141.1">
    <property type="nucleotide sequence ID" value="NZ_JBHRWK010000059.1"/>
</dbReference>
<organism evidence="1 2">
    <name type="scientific">Amycolatopsis speibonae</name>
    <dbReference type="NCBI Taxonomy" id="1450224"/>
    <lineage>
        <taxon>Bacteria</taxon>
        <taxon>Bacillati</taxon>
        <taxon>Actinomycetota</taxon>
        <taxon>Actinomycetes</taxon>
        <taxon>Pseudonocardiales</taxon>
        <taxon>Pseudonocardiaceae</taxon>
        <taxon>Amycolatopsis</taxon>
    </lineage>
</organism>
<gene>
    <name evidence="1" type="ORF">ACFOSH_31620</name>
</gene>